<organism evidence="2 3">
    <name type="scientific">Arenibacter nanhaiticus</name>
    <dbReference type="NCBI Taxonomy" id="558155"/>
    <lineage>
        <taxon>Bacteria</taxon>
        <taxon>Pseudomonadati</taxon>
        <taxon>Bacteroidota</taxon>
        <taxon>Flavobacteriia</taxon>
        <taxon>Flavobacteriales</taxon>
        <taxon>Flavobacteriaceae</taxon>
        <taxon>Arenibacter</taxon>
    </lineage>
</organism>
<accession>A0A1M6GK11</accession>
<dbReference type="OrthoDB" id="9778516at2"/>
<evidence type="ECO:0000259" key="1">
    <source>
        <dbReference type="Pfam" id="PF05299"/>
    </source>
</evidence>
<dbReference type="AlphaFoldDB" id="A0A1M6GK11"/>
<dbReference type="GO" id="GO:0004177">
    <property type="term" value="F:aminopeptidase activity"/>
    <property type="evidence" value="ECO:0007669"/>
    <property type="project" value="UniProtKB-KW"/>
</dbReference>
<name>A0A1M6GK11_9FLAO</name>
<dbReference type="Pfam" id="PF05299">
    <property type="entry name" value="Peptidase_M61"/>
    <property type="match status" value="1"/>
</dbReference>
<dbReference type="Proteomes" id="UP000184231">
    <property type="component" value="Unassembled WGS sequence"/>
</dbReference>
<keyword evidence="2" id="KW-0645">Protease</keyword>
<keyword evidence="2" id="KW-0378">Hydrolase</keyword>
<proteinExistence type="predicted"/>
<keyword evidence="3" id="KW-1185">Reference proteome</keyword>
<feature type="domain" description="Peptidase M61 catalytic" evidence="1">
    <location>
        <begin position="2"/>
        <end position="35"/>
    </location>
</feature>
<evidence type="ECO:0000313" key="2">
    <source>
        <dbReference type="EMBL" id="SHJ10239.1"/>
    </source>
</evidence>
<reference evidence="3" key="1">
    <citation type="submission" date="2016-11" db="EMBL/GenBank/DDBJ databases">
        <authorList>
            <person name="Varghese N."/>
            <person name="Submissions S."/>
        </authorList>
    </citation>
    <scope>NUCLEOTIDE SEQUENCE [LARGE SCALE GENOMIC DNA]</scope>
    <source>
        <strain evidence="3">CGMCC 1.8863</strain>
    </source>
</reference>
<gene>
    <name evidence="2" type="ORF">SAMN04487911_11142</name>
</gene>
<keyword evidence="2" id="KW-0031">Aminopeptidase</keyword>
<dbReference type="InterPro" id="IPR007963">
    <property type="entry name" value="Peptidase_M61_catalytic"/>
</dbReference>
<protein>
    <submittedName>
        <fullName evidence="2">M61 glycyl aminopeptidase</fullName>
    </submittedName>
</protein>
<dbReference type="EMBL" id="FQYX01000011">
    <property type="protein sequence ID" value="SHJ10239.1"/>
    <property type="molecule type" value="Genomic_DNA"/>
</dbReference>
<dbReference type="Gene3D" id="1.10.390.10">
    <property type="entry name" value="Neutral Protease Domain 2"/>
    <property type="match status" value="1"/>
</dbReference>
<sequence length="39" mass="4722">MSKHLWMYEGTTEYFANLFQIHQGLIDEVNFYERLIGKV</sequence>
<evidence type="ECO:0000313" key="3">
    <source>
        <dbReference type="Proteomes" id="UP000184231"/>
    </source>
</evidence>
<dbReference type="STRING" id="558155.SAMN04487911_11142"/>
<dbReference type="InterPro" id="IPR027268">
    <property type="entry name" value="Peptidase_M4/M1_CTD_sf"/>
</dbReference>